<feature type="transmembrane region" description="Helical" evidence="6">
    <location>
        <begin position="45"/>
        <end position="70"/>
    </location>
</feature>
<evidence type="ECO:0000256" key="5">
    <source>
        <dbReference type="ARBA" id="ARBA00023136"/>
    </source>
</evidence>
<dbReference type="Pfam" id="PF01810">
    <property type="entry name" value="LysE"/>
    <property type="match status" value="1"/>
</dbReference>
<evidence type="ECO:0000256" key="2">
    <source>
        <dbReference type="ARBA" id="ARBA00022475"/>
    </source>
</evidence>
<dbReference type="PANTHER" id="PTHR30086:SF20">
    <property type="entry name" value="ARGININE EXPORTER PROTEIN ARGO-RELATED"/>
    <property type="match status" value="1"/>
</dbReference>
<feature type="transmembrane region" description="Helical" evidence="6">
    <location>
        <begin position="154"/>
        <end position="176"/>
    </location>
</feature>
<gene>
    <name evidence="7" type="ORF">N4264_05465</name>
</gene>
<proteinExistence type="predicted"/>
<feature type="transmembrane region" description="Helical" evidence="6">
    <location>
        <begin position="76"/>
        <end position="97"/>
    </location>
</feature>
<accession>A0ABY6BH58</accession>
<comment type="subcellular location">
    <subcellularLocation>
        <location evidence="1">Cell membrane</location>
        <topology evidence="1">Multi-pass membrane protein</topology>
    </subcellularLocation>
</comment>
<dbReference type="EMBL" id="CP104694">
    <property type="protein sequence ID" value="UXI69099.1"/>
    <property type="molecule type" value="Genomic_DNA"/>
</dbReference>
<dbReference type="PANTHER" id="PTHR30086">
    <property type="entry name" value="ARGININE EXPORTER PROTEIN ARGO"/>
    <property type="match status" value="1"/>
</dbReference>
<evidence type="ECO:0000313" key="8">
    <source>
        <dbReference type="Proteomes" id="UP001064632"/>
    </source>
</evidence>
<keyword evidence="2" id="KW-1003">Cell membrane</keyword>
<dbReference type="Proteomes" id="UP001064632">
    <property type="component" value="Chromosome"/>
</dbReference>
<evidence type="ECO:0000313" key="7">
    <source>
        <dbReference type="EMBL" id="UXI69099.1"/>
    </source>
</evidence>
<keyword evidence="3 6" id="KW-0812">Transmembrane</keyword>
<organism evidence="7 8">
    <name type="scientific">Tahibacter amnicola</name>
    <dbReference type="NCBI Taxonomy" id="2976241"/>
    <lineage>
        <taxon>Bacteria</taxon>
        <taxon>Pseudomonadati</taxon>
        <taxon>Pseudomonadota</taxon>
        <taxon>Gammaproteobacteria</taxon>
        <taxon>Lysobacterales</taxon>
        <taxon>Rhodanobacteraceae</taxon>
        <taxon>Tahibacter</taxon>
    </lineage>
</organism>
<keyword evidence="8" id="KW-1185">Reference proteome</keyword>
<keyword evidence="5 6" id="KW-0472">Membrane</keyword>
<dbReference type="PIRSF" id="PIRSF006324">
    <property type="entry name" value="LeuE"/>
    <property type="match status" value="1"/>
</dbReference>
<protein>
    <submittedName>
        <fullName evidence="7">LysE family translocator</fullName>
    </submittedName>
</protein>
<name>A0ABY6BH58_9GAMM</name>
<dbReference type="InterPro" id="IPR001123">
    <property type="entry name" value="LeuE-type"/>
</dbReference>
<keyword evidence="4 6" id="KW-1133">Transmembrane helix</keyword>
<sequence length="217" mass="23107">MESAAMHWDVVAAFTATLLVMCLIPGPAVLLVVGHAVKSGWRDSFYASLGVQAGNGIYYLLCIAGLGALLATSETVFHIIKWIGALYLIYLGLRTIALAKKNAMPSETRTVPLLARPFLQGMLGQLANPKSVLFFGALLPQFLDPGYPLLPQYALYGVLCFVVEVPILAVYGWLAARGSTLSASPRVAVWRERVSGACLVSVGASIAAVRRTVQAAS</sequence>
<evidence type="ECO:0000256" key="4">
    <source>
        <dbReference type="ARBA" id="ARBA00022989"/>
    </source>
</evidence>
<evidence type="ECO:0000256" key="3">
    <source>
        <dbReference type="ARBA" id="ARBA00022692"/>
    </source>
</evidence>
<evidence type="ECO:0000256" key="1">
    <source>
        <dbReference type="ARBA" id="ARBA00004651"/>
    </source>
</evidence>
<dbReference type="RefSeq" id="WP_261696057.1">
    <property type="nucleotide sequence ID" value="NZ_CP104694.1"/>
</dbReference>
<evidence type="ECO:0000256" key="6">
    <source>
        <dbReference type="SAM" id="Phobius"/>
    </source>
</evidence>
<reference evidence="7" key="1">
    <citation type="submission" date="2022-09" db="EMBL/GenBank/DDBJ databases">
        <title>Tahibacter sp. nov., isolated from a fresh water.</title>
        <authorList>
            <person name="Baek J.H."/>
            <person name="Lee J.K."/>
            <person name="Kim J.M."/>
            <person name="Jeon C.O."/>
        </authorList>
    </citation>
    <scope>NUCLEOTIDE SEQUENCE</scope>
    <source>
        <strain evidence="7">W38</strain>
    </source>
</reference>
<feature type="transmembrane region" description="Helical" evidence="6">
    <location>
        <begin position="12"/>
        <end position="33"/>
    </location>
</feature>